<dbReference type="OrthoDB" id="9763983at2"/>
<dbReference type="NCBIfam" id="NF009875">
    <property type="entry name" value="PRK13339.1"/>
    <property type="match status" value="1"/>
</dbReference>
<dbReference type="NCBIfam" id="NF003603">
    <property type="entry name" value="PRK05257.1-1"/>
    <property type="match status" value="1"/>
</dbReference>
<dbReference type="AlphaFoldDB" id="A0A243W9M9"/>
<dbReference type="UniPathway" id="UPA00223">
    <property type="reaction ID" value="UER01008"/>
</dbReference>
<dbReference type="RefSeq" id="WP_086595848.1">
    <property type="nucleotide sequence ID" value="NZ_MTSE01000012.1"/>
</dbReference>
<name>A0A243W9M9_9BACT</name>
<dbReference type="EC" id="1.1.5.4" evidence="9"/>
<comment type="similarity">
    <text evidence="4 9">Belongs to the MQO family.</text>
</comment>
<keyword evidence="6 9" id="KW-0285">Flavoprotein</keyword>
<evidence type="ECO:0000256" key="6">
    <source>
        <dbReference type="ARBA" id="ARBA00022630"/>
    </source>
</evidence>
<comment type="caution">
    <text evidence="10">The sequence shown here is derived from an EMBL/GenBank/DDBJ whole genome shotgun (WGS) entry which is preliminary data.</text>
</comment>
<dbReference type="NCBIfam" id="NF003609">
    <property type="entry name" value="PRK05257.2-5"/>
    <property type="match status" value="1"/>
</dbReference>
<keyword evidence="8 9" id="KW-0560">Oxidoreductase</keyword>
<evidence type="ECO:0000256" key="4">
    <source>
        <dbReference type="ARBA" id="ARBA00006389"/>
    </source>
</evidence>
<dbReference type="InterPro" id="IPR036188">
    <property type="entry name" value="FAD/NAD-bd_sf"/>
</dbReference>
<dbReference type="PANTHER" id="PTHR43104:SF2">
    <property type="entry name" value="L-2-HYDROXYGLUTARATE DEHYDROGENASE, MITOCHONDRIAL"/>
    <property type="match status" value="1"/>
</dbReference>
<dbReference type="NCBIfam" id="NF003608">
    <property type="entry name" value="PRK05257.2-4"/>
    <property type="match status" value="1"/>
</dbReference>
<evidence type="ECO:0000256" key="2">
    <source>
        <dbReference type="ARBA" id="ARBA00001974"/>
    </source>
</evidence>
<dbReference type="PANTHER" id="PTHR43104">
    <property type="entry name" value="L-2-HYDROXYGLUTARATE DEHYDROGENASE, MITOCHONDRIAL"/>
    <property type="match status" value="1"/>
</dbReference>
<reference evidence="10 11" key="1">
    <citation type="submission" date="2017-01" db="EMBL/GenBank/DDBJ databases">
        <title>A new Hymenobacter.</title>
        <authorList>
            <person name="Liang Y."/>
            <person name="Feng F."/>
        </authorList>
    </citation>
    <scope>NUCLEOTIDE SEQUENCE [LARGE SCALE GENOMIC DNA]</scope>
    <source>
        <strain evidence="10">MIMBbqt21</strain>
    </source>
</reference>
<dbReference type="NCBIfam" id="TIGR01320">
    <property type="entry name" value="mal_quin_oxido"/>
    <property type="match status" value="1"/>
</dbReference>
<keyword evidence="5 9" id="KW-0816">Tricarboxylic acid cycle</keyword>
<protein>
    <recommendedName>
        <fullName evidence="9">Probable malate:quinone oxidoreductase</fullName>
        <ecNumber evidence="9">1.1.5.4</ecNumber>
    </recommendedName>
    <alternativeName>
        <fullName evidence="9">MQO</fullName>
    </alternativeName>
    <alternativeName>
        <fullName evidence="9">Malate dehydrogenase [quinone]</fullName>
    </alternativeName>
</protein>
<dbReference type="NCBIfam" id="NF003605">
    <property type="entry name" value="PRK05257.1-4"/>
    <property type="match status" value="1"/>
</dbReference>
<dbReference type="NCBIfam" id="NF003604">
    <property type="entry name" value="PRK05257.1-3"/>
    <property type="match status" value="1"/>
</dbReference>
<evidence type="ECO:0000256" key="3">
    <source>
        <dbReference type="ARBA" id="ARBA00005012"/>
    </source>
</evidence>
<evidence type="ECO:0000256" key="7">
    <source>
        <dbReference type="ARBA" id="ARBA00022827"/>
    </source>
</evidence>
<dbReference type="Proteomes" id="UP000194873">
    <property type="component" value="Unassembled WGS sequence"/>
</dbReference>
<dbReference type="GO" id="GO:0047545">
    <property type="term" value="F:(S)-2-hydroxyglutarate dehydrogenase activity"/>
    <property type="evidence" value="ECO:0007669"/>
    <property type="project" value="TreeGrafter"/>
</dbReference>
<dbReference type="NCBIfam" id="NF003611">
    <property type="entry name" value="PRK05257.3-2"/>
    <property type="match status" value="1"/>
</dbReference>
<keyword evidence="7 9" id="KW-0274">FAD</keyword>
<comment type="cofactor">
    <cofactor evidence="2 9">
        <name>FAD</name>
        <dbReference type="ChEBI" id="CHEBI:57692"/>
    </cofactor>
</comment>
<dbReference type="HAMAP" id="MF_00212">
    <property type="entry name" value="MQO"/>
    <property type="match status" value="1"/>
</dbReference>
<sequence length="504" mass="55225">MSTSDNSSTSRPDVVLIGAGIMSATLGVMLKELQPELTIAVFERLDVAAAESSDAWNNAGTGHSAFCELNYTPEKADGSIDISKAIGIAESFEVSKQFWSYLVQKIDFKTPQNFINSIPHMSFVWGDANVNYLKKRREALVKSPLFKGMEYSEDHQLLQQWMPLVMEGRNPAESVAATRMEIGTDVNFGALTRGLFNMLKEQPGVSFHFNHEVTKLRRDPDGAWYVKAKDLGTGEKVRVHSKFVFIGAGGGSLPLLIKSDIPEGKGFGGFPVSGQWLKCTNPDVIERHQAKVYGKASVGSPPMSVPHLDTRMINGKRELLFGPYAGFSTKFLKQGSFLDLPSSIKTGNLRPMLIAGIKNIPLTRYLINQVRQSPADRLAALREYMPNANGKDWELEVAGQRVQVIKKDPVQGGVLEFGTEVVSASDGSIAALLGASPGASTAVSIMVSLIQRCFKDRATSPEWQAKFKQMIPSFGQKLNDNPQLCEQIRNNTSEVLGLNVNEPV</sequence>
<comment type="catalytic activity">
    <reaction evidence="1 9">
        <text>(S)-malate + a quinone = a quinol + oxaloacetate</text>
        <dbReference type="Rhea" id="RHEA:46012"/>
        <dbReference type="ChEBI" id="CHEBI:15589"/>
        <dbReference type="ChEBI" id="CHEBI:16452"/>
        <dbReference type="ChEBI" id="CHEBI:24646"/>
        <dbReference type="ChEBI" id="CHEBI:132124"/>
        <dbReference type="EC" id="1.1.5.4"/>
    </reaction>
</comment>
<dbReference type="Gene3D" id="3.30.9.10">
    <property type="entry name" value="D-Amino Acid Oxidase, subunit A, domain 2"/>
    <property type="match status" value="1"/>
</dbReference>
<gene>
    <name evidence="9" type="primary">mqo</name>
    <name evidence="10" type="ORF">BXP70_19845</name>
</gene>
<dbReference type="SUPFAM" id="SSF51905">
    <property type="entry name" value="FAD/NAD(P)-binding domain"/>
    <property type="match status" value="1"/>
</dbReference>
<dbReference type="NCBIfam" id="NF003614">
    <property type="entry name" value="PRK05257.3-5"/>
    <property type="match status" value="1"/>
</dbReference>
<evidence type="ECO:0000256" key="1">
    <source>
        <dbReference type="ARBA" id="ARBA00001139"/>
    </source>
</evidence>
<evidence type="ECO:0000256" key="8">
    <source>
        <dbReference type="ARBA" id="ARBA00023002"/>
    </source>
</evidence>
<organism evidence="10 11">
    <name type="scientific">Hymenobacter crusticola</name>
    <dbReference type="NCBI Taxonomy" id="1770526"/>
    <lineage>
        <taxon>Bacteria</taxon>
        <taxon>Pseudomonadati</taxon>
        <taxon>Bacteroidota</taxon>
        <taxon>Cytophagia</taxon>
        <taxon>Cytophagales</taxon>
        <taxon>Hymenobacteraceae</taxon>
        <taxon>Hymenobacter</taxon>
    </lineage>
</organism>
<evidence type="ECO:0000313" key="11">
    <source>
        <dbReference type="Proteomes" id="UP000194873"/>
    </source>
</evidence>
<accession>A0A243W9M9</accession>
<dbReference type="Gene3D" id="3.50.50.60">
    <property type="entry name" value="FAD/NAD(P)-binding domain"/>
    <property type="match status" value="1"/>
</dbReference>
<dbReference type="NCBIfam" id="NF003612">
    <property type="entry name" value="PRK05257.3-3"/>
    <property type="match status" value="1"/>
</dbReference>
<dbReference type="GO" id="GO:0008924">
    <property type="term" value="F:L-malate dehydrogenase (quinone) activity"/>
    <property type="evidence" value="ECO:0007669"/>
    <property type="project" value="UniProtKB-UniRule"/>
</dbReference>
<evidence type="ECO:0000256" key="5">
    <source>
        <dbReference type="ARBA" id="ARBA00022532"/>
    </source>
</evidence>
<comment type="pathway">
    <text evidence="3 9">Carbohydrate metabolism; tricarboxylic acid cycle; oxaloacetate from (S)-malate (quinone route): step 1/1.</text>
</comment>
<keyword evidence="11" id="KW-1185">Reference proteome</keyword>
<dbReference type="NCBIfam" id="NF003613">
    <property type="entry name" value="PRK05257.3-4"/>
    <property type="match status" value="1"/>
</dbReference>
<dbReference type="NCBIfam" id="NF003610">
    <property type="entry name" value="PRK05257.3-1"/>
    <property type="match status" value="1"/>
</dbReference>
<dbReference type="EMBL" id="MTSE01000012">
    <property type="protein sequence ID" value="OUJ72233.1"/>
    <property type="molecule type" value="Genomic_DNA"/>
</dbReference>
<proteinExistence type="inferred from homology"/>
<dbReference type="InterPro" id="IPR006231">
    <property type="entry name" value="MQO"/>
</dbReference>
<dbReference type="Pfam" id="PF06039">
    <property type="entry name" value="Mqo"/>
    <property type="match status" value="1"/>
</dbReference>
<evidence type="ECO:0000256" key="9">
    <source>
        <dbReference type="HAMAP-Rule" id="MF_00212"/>
    </source>
</evidence>
<dbReference type="GO" id="GO:0006099">
    <property type="term" value="P:tricarboxylic acid cycle"/>
    <property type="evidence" value="ECO:0007669"/>
    <property type="project" value="UniProtKB-UniRule"/>
</dbReference>
<evidence type="ECO:0000313" key="10">
    <source>
        <dbReference type="EMBL" id="OUJ72233.1"/>
    </source>
</evidence>
<dbReference type="NCBIfam" id="NF003606">
    <property type="entry name" value="PRK05257.2-1"/>
    <property type="match status" value="1"/>
</dbReference>